<reference evidence="1 2" key="1">
    <citation type="journal article" date="2019" name="Nat. Ecol. Evol.">
        <title>Megaphylogeny resolves global patterns of mushroom evolution.</title>
        <authorList>
            <person name="Varga T."/>
            <person name="Krizsan K."/>
            <person name="Foldi C."/>
            <person name="Dima B."/>
            <person name="Sanchez-Garcia M."/>
            <person name="Sanchez-Ramirez S."/>
            <person name="Szollosi G.J."/>
            <person name="Szarkandi J.G."/>
            <person name="Papp V."/>
            <person name="Albert L."/>
            <person name="Andreopoulos W."/>
            <person name="Angelini C."/>
            <person name="Antonin V."/>
            <person name="Barry K.W."/>
            <person name="Bougher N.L."/>
            <person name="Buchanan P."/>
            <person name="Buyck B."/>
            <person name="Bense V."/>
            <person name="Catcheside P."/>
            <person name="Chovatia M."/>
            <person name="Cooper J."/>
            <person name="Damon W."/>
            <person name="Desjardin D."/>
            <person name="Finy P."/>
            <person name="Geml J."/>
            <person name="Haridas S."/>
            <person name="Hughes K."/>
            <person name="Justo A."/>
            <person name="Karasinski D."/>
            <person name="Kautmanova I."/>
            <person name="Kiss B."/>
            <person name="Kocsube S."/>
            <person name="Kotiranta H."/>
            <person name="LaButti K.M."/>
            <person name="Lechner B.E."/>
            <person name="Liimatainen K."/>
            <person name="Lipzen A."/>
            <person name="Lukacs Z."/>
            <person name="Mihaltcheva S."/>
            <person name="Morgado L.N."/>
            <person name="Niskanen T."/>
            <person name="Noordeloos M.E."/>
            <person name="Ohm R.A."/>
            <person name="Ortiz-Santana B."/>
            <person name="Ovrebo C."/>
            <person name="Racz N."/>
            <person name="Riley R."/>
            <person name="Savchenko A."/>
            <person name="Shiryaev A."/>
            <person name="Soop K."/>
            <person name="Spirin V."/>
            <person name="Szebenyi C."/>
            <person name="Tomsovsky M."/>
            <person name="Tulloss R.E."/>
            <person name="Uehling J."/>
            <person name="Grigoriev I.V."/>
            <person name="Vagvolgyi C."/>
            <person name="Papp T."/>
            <person name="Martin F.M."/>
            <person name="Miettinen O."/>
            <person name="Hibbett D.S."/>
            <person name="Nagy L.G."/>
        </authorList>
    </citation>
    <scope>NUCLEOTIDE SEQUENCE [LARGE SCALE GENOMIC DNA]</scope>
    <source>
        <strain evidence="1 2">CBS 121175</strain>
    </source>
</reference>
<keyword evidence="2" id="KW-1185">Reference proteome</keyword>
<dbReference type="AlphaFoldDB" id="A0A5C3KF92"/>
<gene>
    <name evidence="1" type="ORF">FA15DRAFT_660700</name>
</gene>
<dbReference type="Proteomes" id="UP000307440">
    <property type="component" value="Unassembled WGS sequence"/>
</dbReference>
<organism evidence="1 2">
    <name type="scientific">Coprinopsis marcescibilis</name>
    <name type="common">Agaric fungus</name>
    <name type="synonym">Psathyrella marcescibilis</name>
    <dbReference type="NCBI Taxonomy" id="230819"/>
    <lineage>
        <taxon>Eukaryota</taxon>
        <taxon>Fungi</taxon>
        <taxon>Dikarya</taxon>
        <taxon>Basidiomycota</taxon>
        <taxon>Agaricomycotina</taxon>
        <taxon>Agaricomycetes</taxon>
        <taxon>Agaricomycetidae</taxon>
        <taxon>Agaricales</taxon>
        <taxon>Agaricineae</taxon>
        <taxon>Psathyrellaceae</taxon>
        <taxon>Coprinopsis</taxon>
    </lineage>
</organism>
<proteinExistence type="predicted"/>
<evidence type="ECO:0000313" key="2">
    <source>
        <dbReference type="Proteomes" id="UP000307440"/>
    </source>
</evidence>
<name>A0A5C3KF92_COPMA</name>
<dbReference type="OrthoDB" id="2931266at2759"/>
<dbReference type="EMBL" id="ML210404">
    <property type="protein sequence ID" value="TFK18405.1"/>
    <property type="molecule type" value="Genomic_DNA"/>
</dbReference>
<accession>A0A5C3KF92</accession>
<sequence length="490" mass="55082">MSAFWTRKAQTLGPNFPTFYLKGEDHPIFAVPNAVSGPDLEAKIPRYLGKYVDEIICKIINRCQPLNESDAESFRQVHMFTNREGFMPEFRKTFKDVLRSAENNQIKDPTRFLHLSELAGQVNNKDLSKPIFQRVLSTPKKAVPDCVEEMMKIGKARNVQLNTWRKAGKSFRNRATWVGLERVPQEKVQEMDKKLMVETQELLEMGLQSGLFFNDDQKGPNYICLEGSMHRICAPKDQMAGSSIIFWTKNDADDTYPTSEKIFGGVVYNPECVAKELSPDAVYVDREIKISNRLVGDKTGLDRPRLATLGKMAKGTGPQTTFNAPYPIHVPADIGDIPTDLKHGGHDSDIRVPIKAEEAAKLAGLLSPLGHPFLSNFVTYGYSASTHLDDDITPTSGWVTYRSRELNRNTSNFVWASHAVIVEMSSNMYWYWKADEDGHGTTVNIQNIKNPEAKLTPTLIRNSAGDAQWTRVSVLSRAVANGHSRMEKVI</sequence>
<protein>
    <submittedName>
        <fullName evidence="1">Uncharacterized protein</fullName>
    </submittedName>
</protein>
<evidence type="ECO:0000313" key="1">
    <source>
        <dbReference type="EMBL" id="TFK18405.1"/>
    </source>
</evidence>